<feature type="domain" description="TadE-like" evidence="2">
    <location>
        <begin position="20"/>
        <end position="62"/>
    </location>
</feature>
<keyword evidence="4" id="KW-1185">Reference proteome</keyword>
<dbReference type="EMBL" id="FMZX01000031">
    <property type="protein sequence ID" value="SDE37727.1"/>
    <property type="molecule type" value="Genomic_DNA"/>
</dbReference>
<dbReference type="RefSeq" id="WP_090665086.1">
    <property type="nucleotide sequence ID" value="NZ_FMZX01000031.1"/>
</dbReference>
<keyword evidence="1" id="KW-0812">Transmembrane</keyword>
<evidence type="ECO:0000256" key="1">
    <source>
        <dbReference type="SAM" id="Phobius"/>
    </source>
</evidence>
<feature type="transmembrane region" description="Helical" evidence="1">
    <location>
        <begin position="20"/>
        <end position="38"/>
    </location>
</feature>
<gene>
    <name evidence="3" type="ORF">SAMN04487779_103126</name>
</gene>
<evidence type="ECO:0000313" key="4">
    <source>
        <dbReference type="Proteomes" id="UP000198925"/>
    </source>
</evidence>
<dbReference type="InterPro" id="IPR012495">
    <property type="entry name" value="TadE-like_dom"/>
</dbReference>
<evidence type="ECO:0000259" key="2">
    <source>
        <dbReference type="Pfam" id="PF07811"/>
    </source>
</evidence>
<reference evidence="3 4" key="1">
    <citation type="submission" date="2016-10" db="EMBL/GenBank/DDBJ databases">
        <authorList>
            <person name="de Groot N.N."/>
        </authorList>
    </citation>
    <scope>NUCLEOTIDE SEQUENCE [LARGE SCALE GENOMIC DNA]</scope>
    <source>
        <strain evidence="3 4">CPCC 100156</strain>
    </source>
</reference>
<evidence type="ECO:0000313" key="3">
    <source>
        <dbReference type="EMBL" id="SDE37727.1"/>
    </source>
</evidence>
<sequence length="148" mass="15413">MPWSASARPGAARRRRAQAGATSLEFALVGSILLSLLLGSIEMGRYMFTVELVRVAAAEAVRLTTLRGSQNLNAGTAACSGLSGNLSGAGHRTPFLDANELEVTMSGCTTAGGITTVSIAVEYPFSFAVPFFGTTSRPVSETARAVFH</sequence>
<accession>A0A1G7CEG6</accession>
<keyword evidence="1" id="KW-0472">Membrane</keyword>
<keyword evidence="1" id="KW-1133">Transmembrane helix</keyword>
<dbReference type="STRING" id="938405.SAMN02927895_05220"/>
<organism evidence="3 4">
    <name type="scientific">Belnapia rosea</name>
    <dbReference type="NCBI Taxonomy" id="938405"/>
    <lineage>
        <taxon>Bacteria</taxon>
        <taxon>Pseudomonadati</taxon>
        <taxon>Pseudomonadota</taxon>
        <taxon>Alphaproteobacteria</taxon>
        <taxon>Acetobacterales</taxon>
        <taxon>Roseomonadaceae</taxon>
        <taxon>Belnapia</taxon>
    </lineage>
</organism>
<dbReference type="Pfam" id="PF07811">
    <property type="entry name" value="TadE"/>
    <property type="match status" value="1"/>
</dbReference>
<name>A0A1G7CEG6_9PROT</name>
<protein>
    <submittedName>
        <fullName evidence="3">TadE-like protein</fullName>
    </submittedName>
</protein>
<dbReference type="AlphaFoldDB" id="A0A1G7CEG6"/>
<dbReference type="Proteomes" id="UP000198925">
    <property type="component" value="Unassembled WGS sequence"/>
</dbReference>
<proteinExistence type="predicted"/>